<feature type="chain" id="PRO_5046190928" evidence="1">
    <location>
        <begin position="25"/>
        <end position="628"/>
    </location>
</feature>
<dbReference type="InterPro" id="IPR011050">
    <property type="entry name" value="Pectin_lyase_fold/virulence"/>
</dbReference>
<gene>
    <name evidence="3" type="ORF">MM239_01810</name>
</gene>
<dbReference type="InterPro" id="IPR012334">
    <property type="entry name" value="Pectin_lyas_fold"/>
</dbReference>
<proteinExistence type="predicted"/>
<evidence type="ECO:0000313" key="3">
    <source>
        <dbReference type="EMBL" id="MCH7408117.1"/>
    </source>
</evidence>
<dbReference type="SUPFAM" id="SSF51126">
    <property type="entry name" value="Pectin lyase-like"/>
    <property type="match status" value="1"/>
</dbReference>
<dbReference type="InterPro" id="IPR006626">
    <property type="entry name" value="PbH1"/>
</dbReference>
<dbReference type="EMBL" id="JAKZGP010000002">
    <property type="protein sequence ID" value="MCH7408117.1"/>
    <property type="molecule type" value="Genomic_DNA"/>
</dbReference>
<evidence type="ECO:0000259" key="2">
    <source>
        <dbReference type="Pfam" id="PF21231"/>
    </source>
</evidence>
<feature type="signal peptide" evidence="1">
    <location>
        <begin position="1"/>
        <end position="24"/>
    </location>
</feature>
<evidence type="ECO:0000313" key="4">
    <source>
        <dbReference type="Proteomes" id="UP001165489"/>
    </source>
</evidence>
<dbReference type="SMART" id="SM00710">
    <property type="entry name" value="PbH1"/>
    <property type="match status" value="5"/>
</dbReference>
<comment type="caution">
    <text evidence="3">The sequence shown here is derived from an EMBL/GenBank/DDBJ whole genome shotgun (WGS) entry which is preliminary data.</text>
</comment>
<name>A0ABS9UVC4_9BACT</name>
<reference evidence="3" key="1">
    <citation type="submission" date="2022-03" db="EMBL/GenBank/DDBJ databases">
        <title>De novo assembled genomes of Belliella spp. (Cyclobacteriaceae) strains.</title>
        <authorList>
            <person name="Szabo A."/>
            <person name="Korponai K."/>
            <person name="Felfoldi T."/>
        </authorList>
    </citation>
    <scope>NUCLEOTIDE SEQUENCE</scope>
    <source>
        <strain evidence="3">DSM 111904</strain>
    </source>
</reference>
<dbReference type="PANTHER" id="PTHR36453">
    <property type="entry name" value="SECRETED PROTEIN-RELATED"/>
    <property type="match status" value="1"/>
</dbReference>
<organism evidence="3 4">
    <name type="scientific">Belliella filtrata</name>
    <dbReference type="NCBI Taxonomy" id="2923435"/>
    <lineage>
        <taxon>Bacteria</taxon>
        <taxon>Pseudomonadati</taxon>
        <taxon>Bacteroidota</taxon>
        <taxon>Cytophagia</taxon>
        <taxon>Cytophagales</taxon>
        <taxon>Cyclobacteriaceae</taxon>
        <taxon>Belliella</taxon>
    </lineage>
</organism>
<sequence>MNCSIFKKGLLLFLTSFICLSSPAADLWVALDGNDQQEGTKDSPLLSLQMALRKARELRRLNDPSVEGGIYIYVKGGTYFLDETLQVRPEDSGTASSPTIIMAAPGSKPVLSGGVKVTGWKKHSSKISGLPKAAQNNLWVAPIPRKSGRQVEFRQLYVNDKKANRASNLDAPELERILAKDNEKQEMWIPTLKVKLGNIHDAELVIHQWWAIANLRIKSMEAIGDSTKVTFHQPESLIEFEHPWPAPFIDDKKEYEGNSVFFIQGAVEFLDKPGEWYVDQKEGMLYYWPQEGEDMSSINAVVPVLETIVQVEGTLDSPVRHVGFQGLSFEHAGWMRPSKAGHVPLQAGWYILEAYALQEPGTPDKAKLENQAWIGRQAASIQVSNAINFSFQDCKVSHVAATGIDLITGVQHSIIKGNVFKDIGGTGIQAGFFGSHAFEAHLPYNPQDARELVGFAEISNNLISDATNEDWGCVGISVGFAHDINIEHNEIRDVNYSGICVGWGWTKTISASKNNRVHANKIHHFAKQMYDVGGIYTLSSQPNMEISENYIFDLVEAPYPHMRHHHQYIYFDEGSSYIRAINNWTEQDKFFSNTPGPGNEWENNGPQVSDEIKEKAGIQPAYQKIFDK</sequence>
<evidence type="ECO:0000256" key="1">
    <source>
        <dbReference type="SAM" id="SignalP"/>
    </source>
</evidence>
<dbReference type="PANTHER" id="PTHR36453:SF1">
    <property type="entry name" value="RIGHT HANDED BETA HELIX DOMAIN-CONTAINING PROTEIN"/>
    <property type="match status" value="1"/>
</dbReference>
<dbReference type="Proteomes" id="UP001165489">
    <property type="component" value="Unassembled WGS sequence"/>
</dbReference>
<dbReference type="RefSeq" id="WP_241346100.1">
    <property type="nucleotide sequence ID" value="NZ_JAKZGP010000002.1"/>
</dbReference>
<keyword evidence="1" id="KW-0732">Signal</keyword>
<dbReference type="Gene3D" id="2.160.20.10">
    <property type="entry name" value="Single-stranded right-handed beta-helix, Pectin lyase-like"/>
    <property type="match status" value="2"/>
</dbReference>
<dbReference type="Pfam" id="PF21231">
    <property type="entry name" value="GH141_M"/>
    <property type="match status" value="1"/>
</dbReference>
<keyword evidence="4" id="KW-1185">Reference proteome</keyword>
<feature type="domain" description="GH141-like insertion" evidence="2">
    <location>
        <begin position="137"/>
        <end position="290"/>
    </location>
</feature>
<protein>
    <submittedName>
        <fullName evidence="3">Right-handed parallel beta-helix repeat-containing protein</fullName>
    </submittedName>
</protein>
<accession>A0ABS9UVC4</accession>
<dbReference type="InterPro" id="IPR048482">
    <property type="entry name" value="GH141_ins"/>
</dbReference>